<sequence>MVEIQLGEFSLWTAFNGVFVSGRESLDYHLRGSPDLQDAIIGVMEALDYSIPNCTSILETSSPVGLARPLPAINAKFSSALQDITKQIALLRKFSLIILRIGRETQDPQAISDFKVTDDKGHDLEPTLKDDFAQYIRFQFPGVSNVIQQRLISTMILRYKKAIYRKFRYGKVLERSGSPSNPVDIAQSSGRHEASRPENKDSDPEAVRKHKGISEKDWDKILEAAEEIDCPFCCLNLSAGDVVDESKWE</sequence>
<keyword evidence="3" id="KW-1185">Reference proteome</keyword>
<accession>A0A9P5CD01</accession>
<feature type="compositionally biased region" description="Polar residues" evidence="1">
    <location>
        <begin position="177"/>
        <end position="189"/>
    </location>
</feature>
<dbReference type="PANTHER" id="PTHR35391">
    <property type="entry name" value="C2H2-TYPE DOMAIN-CONTAINING PROTEIN-RELATED"/>
    <property type="match status" value="1"/>
</dbReference>
<dbReference type="Proteomes" id="UP000801864">
    <property type="component" value="Unassembled WGS sequence"/>
</dbReference>
<feature type="region of interest" description="Disordered" evidence="1">
    <location>
        <begin position="176"/>
        <end position="212"/>
    </location>
</feature>
<comment type="caution">
    <text evidence="2">The sequence shown here is derived from an EMBL/GenBank/DDBJ whole genome shotgun (WGS) entry which is preliminary data.</text>
</comment>
<dbReference type="AlphaFoldDB" id="A0A9P5CD01"/>
<protein>
    <submittedName>
        <fullName evidence="2">Uncharacterized protein</fullName>
    </submittedName>
</protein>
<evidence type="ECO:0000313" key="3">
    <source>
        <dbReference type="Proteomes" id="UP000801864"/>
    </source>
</evidence>
<evidence type="ECO:0000313" key="2">
    <source>
        <dbReference type="EMBL" id="KAF3068145.1"/>
    </source>
</evidence>
<reference evidence="2 3" key="1">
    <citation type="submission" date="2018-06" db="EMBL/GenBank/DDBJ databases">
        <title>Genome analysis of cellulolytic fungus Trichoderma lentiforme CFAM-422.</title>
        <authorList>
            <person name="Steindorff A.S."/>
            <person name="Formighieri E.F."/>
            <person name="Midorikawa G.E.O."/>
            <person name="Tamietti M.S."/>
            <person name="Ramos E.Z."/>
            <person name="Silva A.S."/>
            <person name="Bon E.P.S."/>
            <person name="Mendes T.D."/>
            <person name="Damaso M.C.T."/>
            <person name="Favaro L.C.L."/>
        </authorList>
    </citation>
    <scope>NUCLEOTIDE SEQUENCE [LARGE SCALE GENOMIC DNA]</scope>
    <source>
        <strain evidence="2 3">CFAM-422</strain>
    </source>
</reference>
<evidence type="ECO:0000256" key="1">
    <source>
        <dbReference type="SAM" id="MobiDB-lite"/>
    </source>
</evidence>
<dbReference type="PANTHER" id="PTHR35391:SF7">
    <property type="entry name" value="C2H2-TYPE DOMAIN-CONTAINING PROTEIN"/>
    <property type="match status" value="1"/>
</dbReference>
<name>A0A9P5CD01_9HYPO</name>
<dbReference type="EMBL" id="QLNT01000014">
    <property type="protein sequence ID" value="KAF3068145.1"/>
    <property type="molecule type" value="Genomic_DNA"/>
</dbReference>
<proteinExistence type="predicted"/>
<feature type="compositionally biased region" description="Basic and acidic residues" evidence="1">
    <location>
        <begin position="190"/>
        <end position="212"/>
    </location>
</feature>
<gene>
    <name evidence="2" type="ORF">CFAM422_008151</name>
</gene>
<organism evidence="2 3">
    <name type="scientific">Trichoderma lentiforme</name>
    <dbReference type="NCBI Taxonomy" id="1567552"/>
    <lineage>
        <taxon>Eukaryota</taxon>
        <taxon>Fungi</taxon>
        <taxon>Dikarya</taxon>
        <taxon>Ascomycota</taxon>
        <taxon>Pezizomycotina</taxon>
        <taxon>Sordariomycetes</taxon>
        <taxon>Hypocreomycetidae</taxon>
        <taxon>Hypocreales</taxon>
        <taxon>Hypocreaceae</taxon>
        <taxon>Trichoderma</taxon>
    </lineage>
</organism>